<evidence type="ECO:0000256" key="4">
    <source>
        <dbReference type="ARBA" id="ARBA00047045"/>
    </source>
</evidence>
<dbReference type="InterPro" id="IPR009078">
    <property type="entry name" value="Ferritin-like_SF"/>
</dbReference>
<proteinExistence type="predicted"/>
<dbReference type="GO" id="GO:0006826">
    <property type="term" value="P:iron ion transport"/>
    <property type="evidence" value="ECO:0007669"/>
    <property type="project" value="InterPro"/>
</dbReference>
<name>S7NKU4_MYOBR</name>
<dbReference type="GO" id="GO:0006879">
    <property type="term" value="P:intracellular iron ion homeostasis"/>
    <property type="evidence" value="ECO:0007669"/>
    <property type="project" value="InterPro"/>
</dbReference>
<dbReference type="Proteomes" id="UP000052978">
    <property type="component" value="Unassembled WGS sequence"/>
</dbReference>
<keyword evidence="5" id="KW-0479">Metal-binding</keyword>
<comment type="subcellular location">
    <subcellularLocation>
        <location evidence="2">Autolysosome</location>
    </subcellularLocation>
</comment>
<comment type="subunit">
    <text evidence="4">Oligomer of 24 subunits. There are two types of subunits: L (light) chain and H (heavy) chain. The major chain can be light or heavy, depending on the species and tissue type. The functional molecule forms a roughly spherical shell with a diameter of 12 nm and contains a central cavity into which the insoluble mineral iron core is deposited. Interacts with NCOA4.</text>
</comment>
<dbReference type="GO" id="GO:0008199">
    <property type="term" value="F:ferric iron binding"/>
    <property type="evidence" value="ECO:0007669"/>
    <property type="project" value="InterPro"/>
</dbReference>
<evidence type="ECO:0000256" key="3">
    <source>
        <dbReference type="ARBA" id="ARBA00045578"/>
    </source>
</evidence>
<dbReference type="PANTHER" id="PTHR11431:SF47">
    <property type="entry name" value="FERRITIN LIGHT CHAIN"/>
    <property type="match status" value="1"/>
</dbReference>
<evidence type="ECO:0000256" key="1">
    <source>
        <dbReference type="ARBA" id="ARBA00040044"/>
    </source>
</evidence>
<dbReference type="AlphaFoldDB" id="S7NKU4"/>
<evidence type="ECO:0000313" key="8">
    <source>
        <dbReference type="Proteomes" id="UP000052978"/>
    </source>
</evidence>
<sequence length="174" mass="19036">MGAALALERNLTQALVELQVLGSPLADPQLCDFLENHFLGEQDDVALEGGGHFFPELAEKKHEGAELLLKLQNQRGGCILFQDLLKPPQDEWAELRTPWKPPWPWRGTEPGPFGAAGPGSTRGSILFQDMLKPSQDEWGKTQDAMEATMALGELKTGPFGATSPGFYPRRPSAL</sequence>
<dbReference type="SUPFAM" id="SSF47240">
    <property type="entry name" value="Ferritin-like"/>
    <property type="match status" value="2"/>
</dbReference>
<organism evidence="7 8">
    <name type="scientific">Myotis brandtii</name>
    <name type="common">Brandt's bat</name>
    <dbReference type="NCBI Taxonomy" id="109478"/>
    <lineage>
        <taxon>Eukaryota</taxon>
        <taxon>Metazoa</taxon>
        <taxon>Chordata</taxon>
        <taxon>Craniata</taxon>
        <taxon>Vertebrata</taxon>
        <taxon>Euteleostomi</taxon>
        <taxon>Mammalia</taxon>
        <taxon>Eutheria</taxon>
        <taxon>Laurasiatheria</taxon>
        <taxon>Chiroptera</taxon>
        <taxon>Yangochiroptera</taxon>
        <taxon>Vespertilionidae</taxon>
        <taxon>Myotis</taxon>
    </lineage>
</organism>
<keyword evidence="8" id="KW-1185">Reference proteome</keyword>
<dbReference type="PANTHER" id="PTHR11431">
    <property type="entry name" value="FERRITIN"/>
    <property type="match status" value="1"/>
</dbReference>
<dbReference type="GO" id="GO:0044754">
    <property type="term" value="C:autolysosome"/>
    <property type="evidence" value="ECO:0007669"/>
    <property type="project" value="UniProtKB-SubCell"/>
</dbReference>
<protein>
    <recommendedName>
        <fullName evidence="1">Ferritin light chain</fullName>
    </recommendedName>
</protein>
<dbReference type="InterPro" id="IPR012347">
    <property type="entry name" value="Ferritin-like"/>
</dbReference>
<comment type="function">
    <text evidence="3">Stores iron in a soluble, non-toxic, readily available form. Important for iron homeostasis. Iron is taken up in the ferrous form and deposited as ferric hydroxides after oxidation. Also plays a role in delivery of iron to cells. Mediates iron uptake in capsule cells of the developing kidney. Delivery to lysosomes by the cargo receptor NCOA4 for autophagic degradation and release or iron.</text>
</comment>
<dbReference type="EMBL" id="KE164468">
    <property type="protein sequence ID" value="EPQ18159.1"/>
    <property type="molecule type" value="Genomic_DNA"/>
</dbReference>
<accession>S7NKU4</accession>
<evidence type="ECO:0000256" key="6">
    <source>
        <dbReference type="SAM" id="MobiDB-lite"/>
    </source>
</evidence>
<evidence type="ECO:0000256" key="2">
    <source>
        <dbReference type="ARBA" id="ARBA00044942"/>
    </source>
</evidence>
<evidence type="ECO:0000256" key="5">
    <source>
        <dbReference type="PIRSR" id="PIRSR601519-1"/>
    </source>
</evidence>
<feature type="binding site" evidence="5">
    <location>
        <position position="8"/>
    </location>
    <ligand>
        <name>Fe cation</name>
        <dbReference type="ChEBI" id="CHEBI:24875"/>
        <label>1</label>
    </ligand>
</feature>
<evidence type="ECO:0000313" key="7">
    <source>
        <dbReference type="EMBL" id="EPQ18159.1"/>
    </source>
</evidence>
<dbReference type="InterPro" id="IPR001519">
    <property type="entry name" value="Ferritin"/>
</dbReference>
<feature type="region of interest" description="Disordered" evidence="6">
    <location>
        <begin position="154"/>
        <end position="174"/>
    </location>
</feature>
<dbReference type="Gene3D" id="1.20.1260.10">
    <property type="match status" value="2"/>
</dbReference>
<reference evidence="7 8" key="1">
    <citation type="journal article" date="2013" name="Nat. Commun.">
        <title>Genome analysis reveals insights into physiology and longevity of the Brandt's bat Myotis brandtii.</title>
        <authorList>
            <person name="Seim I."/>
            <person name="Fang X."/>
            <person name="Xiong Z."/>
            <person name="Lobanov A.V."/>
            <person name="Huang Z."/>
            <person name="Ma S."/>
            <person name="Feng Y."/>
            <person name="Turanov A.A."/>
            <person name="Zhu Y."/>
            <person name="Lenz T.L."/>
            <person name="Gerashchenko M.V."/>
            <person name="Fan D."/>
            <person name="Hee Yim S."/>
            <person name="Yao X."/>
            <person name="Jordan D."/>
            <person name="Xiong Y."/>
            <person name="Ma Y."/>
            <person name="Lyapunov A.N."/>
            <person name="Chen G."/>
            <person name="Kulakova O.I."/>
            <person name="Sun Y."/>
            <person name="Lee S.G."/>
            <person name="Bronson R.T."/>
            <person name="Moskalev A.A."/>
            <person name="Sunyaev S.R."/>
            <person name="Zhang G."/>
            <person name="Krogh A."/>
            <person name="Wang J."/>
            <person name="Gladyshev V.N."/>
        </authorList>
    </citation>
    <scope>NUCLEOTIDE SEQUENCE [LARGE SCALE GENOMIC DNA]</scope>
</reference>
<dbReference type="GO" id="GO:0008198">
    <property type="term" value="F:ferrous iron binding"/>
    <property type="evidence" value="ECO:0007669"/>
    <property type="project" value="TreeGrafter"/>
</dbReference>
<feature type="binding site" evidence="5">
    <location>
        <position position="42"/>
    </location>
    <ligand>
        <name>Fe cation</name>
        <dbReference type="ChEBI" id="CHEBI:24875"/>
        <label>1</label>
    </ligand>
</feature>
<gene>
    <name evidence="7" type="ORF">D623_10020975</name>
</gene>
<keyword evidence="5" id="KW-0408">Iron</keyword>